<evidence type="ECO:0000313" key="2">
    <source>
        <dbReference type="Proteomes" id="UP001054837"/>
    </source>
</evidence>
<comment type="caution">
    <text evidence="1">The sequence shown here is derived from an EMBL/GenBank/DDBJ whole genome shotgun (WGS) entry which is preliminary data.</text>
</comment>
<name>A0AAV4P6V2_9ARAC</name>
<protein>
    <submittedName>
        <fullName evidence="1">Uncharacterized protein</fullName>
    </submittedName>
</protein>
<dbReference type="EMBL" id="BPLQ01002388">
    <property type="protein sequence ID" value="GIX92374.1"/>
    <property type="molecule type" value="Genomic_DNA"/>
</dbReference>
<accession>A0AAV4P6V2</accession>
<keyword evidence="2" id="KW-1185">Reference proteome</keyword>
<organism evidence="1 2">
    <name type="scientific">Caerostris darwini</name>
    <dbReference type="NCBI Taxonomy" id="1538125"/>
    <lineage>
        <taxon>Eukaryota</taxon>
        <taxon>Metazoa</taxon>
        <taxon>Ecdysozoa</taxon>
        <taxon>Arthropoda</taxon>
        <taxon>Chelicerata</taxon>
        <taxon>Arachnida</taxon>
        <taxon>Araneae</taxon>
        <taxon>Araneomorphae</taxon>
        <taxon>Entelegynae</taxon>
        <taxon>Araneoidea</taxon>
        <taxon>Araneidae</taxon>
        <taxon>Caerostris</taxon>
    </lineage>
</organism>
<dbReference type="AlphaFoldDB" id="A0AAV4P6V2"/>
<proteinExistence type="predicted"/>
<dbReference type="Proteomes" id="UP001054837">
    <property type="component" value="Unassembled WGS sequence"/>
</dbReference>
<evidence type="ECO:0000313" key="1">
    <source>
        <dbReference type="EMBL" id="GIX92374.1"/>
    </source>
</evidence>
<sequence length="220" mass="24233">MTDTGAVSRLKPEFSCLPVAYVATKAEMRQKLFETLQKIFLIRGLKGNFPRHANSGRAKVGCRNVALPVEDFPLGVWQCETAEQKTMMISCPPESDPRTHQGRKTAIASSERFLFSFLEEDLQENPNLSVSLLPFRDPLEDNGKGESKGLCQTMLCRPSNDTPFVAASKATPQMKRDTRTLLTQTLDVSVAHPSPSSISLDASSGALCDSDGFPFNYRNS</sequence>
<reference evidence="1 2" key="1">
    <citation type="submission" date="2021-06" db="EMBL/GenBank/DDBJ databases">
        <title>Caerostris darwini draft genome.</title>
        <authorList>
            <person name="Kono N."/>
            <person name="Arakawa K."/>
        </authorList>
    </citation>
    <scope>NUCLEOTIDE SEQUENCE [LARGE SCALE GENOMIC DNA]</scope>
</reference>
<gene>
    <name evidence="1" type="ORF">CDAR_16871</name>
</gene>